<dbReference type="Proteomes" id="UP001497525">
    <property type="component" value="Unassembled WGS sequence"/>
</dbReference>
<dbReference type="EMBL" id="CAXLJL010001033">
    <property type="protein sequence ID" value="CAL5142400.1"/>
    <property type="molecule type" value="Genomic_DNA"/>
</dbReference>
<feature type="region of interest" description="Disordered" evidence="1">
    <location>
        <begin position="966"/>
        <end position="1031"/>
    </location>
</feature>
<dbReference type="SMART" id="SM00799">
    <property type="entry name" value="DENN"/>
    <property type="match status" value="1"/>
</dbReference>
<dbReference type="Pfam" id="PF02141">
    <property type="entry name" value="DENN"/>
    <property type="match status" value="1"/>
</dbReference>
<organism evidence="3 4">
    <name type="scientific">Calicophoron daubneyi</name>
    <name type="common">Rumen fluke</name>
    <name type="synonym">Paramphistomum daubneyi</name>
    <dbReference type="NCBI Taxonomy" id="300641"/>
    <lineage>
        <taxon>Eukaryota</taxon>
        <taxon>Metazoa</taxon>
        <taxon>Spiralia</taxon>
        <taxon>Lophotrochozoa</taxon>
        <taxon>Platyhelminthes</taxon>
        <taxon>Trematoda</taxon>
        <taxon>Digenea</taxon>
        <taxon>Plagiorchiida</taxon>
        <taxon>Pronocephalata</taxon>
        <taxon>Paramphistomoidea</taxon>
        <taxon>Paramphistomidae</taxon>
        <taxon>Calicophoron</taxon>
    </lineage>
</organism>
<gene>
    <name evidence="3" type="ORF">CDAUBV1_LOCUS17626</name>
</gene>
<dbReference type="GO" id="GO:0005085">
    <property type="term" value="F:guanyl-nucleotide exchange factor activity"/>
    <property type="evidence" value="ECO:0007669"/>
    <property type="project" value="InterPro"/>
</dbReference>
<evidence type="ECO:0000256" key="1">
    <source>
        <dbReference type="SAM" id="MobiDB-lite"/>
    </source>
</evidence>
<dbReference type="AlphaFoldDB" id="A0AAV2U0W9"/>
<dbReference type="InterPro" id="IPR043153">
    <property type="entry name" value="DENN_C"/>
</dbReference>
<feature type="region of interest" description="Disordered" evidence="1">
    <location>
        <begin position="918"/>
        <end position="947"/>
    </location>
</feature>
<feature type="compositionally biased region" description="Basic residues" evidence="1">
    <location>
        <begin position="654"/>
        <end position="663"/>
    </location>
</feature>
<feature type="region of interest" description="Disordered" evidence="1">
    <location>
        <begin position="750"/>
        <end position="775"/>
    </location>
</feature>
<feature type="compositionally biased region" description="Low complexity" evidence="1">
    <location>
        <begin position="690"/>
        <end position="714"/>
    </location>
</feature>
<dbReference type="GO" id="GO:0032456">
    <property type="term" value="P:endocytic recycling"/>
    <property type="evidence" value="ECO:0007669"/>
    <property type="project" value="TreeGrafter"/>
</dbReference>
<dbReference type="InterPro" id="IPR001194">
    <property type="entry name" value="cDENN_dom"/>
</dbReference>
<dbReference type="GO" id="GO:0005829">
    <property type="term" value="C:cytosol"/>
    <property type="evidence" value="ECO:0007669"/>
    <property type="project" value="TreeGrafter"/>
</dbReference>
<dbReference type="Gene3D" id="3.30.450.200">
    <property type="match status" value="1"/>
</dbReference>
<feature type="compositionally biased region" description="Polar residues" evidence="1">
    <location>
        <begin position="877"/>
        <end position="901"/>
    </location>
</feature>
<comment type="caution">
    <text evidence="3">The sequence shown here is derived from an EMBL/GenBank/DDBJ whole genome shotgun (WGS) entry which is preliminary data.</text>
</comment>
<dbReference type="GO" id="GO:0006897">
    <property type="term" value="P:endocytosis"/>
    <property type="evidence" value="ECO:0007669"/>
    <property type="project" value="TreeGrafter"/>
</dbReference>
<evidence type="ECO:0000313" key="4">
    <source>
        <dbReference type="Proteomes" id="UP001497525"/>
    </source>
</evidence>
<feature type="region of interest" description="Disordered" evidence="1">
    <location>
        <begin position="1089"/>
        <end position="1113"/>
    </location>
</feature>
<evidence type="ECO:0000259" key="2">
    <source>
        <dbReference type="PROSITE" id="PS50211"/>
    </source>
</evidence>
<dbReference type="PANTHER" id="PTHR13196">
    <property type="entry name" value="DENN DOMAIN-CONTAINING"/>
    <property type="match status" value="1"/>
</dbReference>
<evidence type="ECO:0000313" key="3">
    <source>
        <dbReference type="EMBL" id="CAL5142400.1"/>
    </source>
</evidence>
<feature type="compositionally biased region" description="Polar residues" evidence="1">
    <location>
        <begin position="854"/>
        <end position="866"/>
    </location>
</feature>
<sequence>MFDLCARDAKHIINYYVLFERSGKEFSVHRMFPAEVPEMYAKRILEFGFFCCNNRNVSEDFVVVFTDAQGTLEFVFCHHLNDDVILCISSGLPWCGCFHNILDIIWRNDMHRESRWHVLHPFLASLLDMAPPPLPVGYISCIDPFNKSRSFRFSIPTSQSPHNLKYVMEYYSSLDVSLWIHVFVCLLLERSVLFYSKRVGRLTSCVLAAVSLLYPLQWVHSFYPLIPRKVLEVLESPMPFVAGIHTCNLQLARDHLNSGTCLVDLDAGQISLFHAPEQYVNYNEQDFFTPKAVMHFLRRQLKEVQHQFDAAISSKKSKYIDWKSVNGDSSKFFQQLTQPFFSLIVNLLGCYSDCLVNYLSGPEVDIGALIGCQACPDLETFMRNLCESQTVRQFLDVRSRERPDPKVDTFEAMSSILRMSSIHAPSGFRYGGDSLKSTTVSAAVPISASVNGSVGTRNPTSPTTLVPRPSLRSPFLNFGSVQWLRAKRVKHPGEPCPWDNLYIGTAHSKRSLGTRGAPSFHQFTDKLRTHAQSFRTLSRSKDVLNVIDNGFSSSSSPVNPAEEAVRIRRDHIGSQSVPHYNRPSSILPMVASVSDKQTINDQKIPYIGVDGSSSMLNQDSAFTTTGALNSVLLDSHHRHEPRPLSSTEENLKVGLRHSSHMRSRSSAPPEHKPKPPPRPPPPQFMRTLGTPSPNISSKSSTISSSHSPSPVNSKLMNLHRISSSELDESPLVSVTTSSSQIRPMTFRPISTSQDSVSNTPSHTTGPQIWPTSQGSTSISSPFKFIPSLVTASRGTTISMSSEVADQMGANSTPDFSVVPSLGFDSPIPRQIRNKPHFGDTCFTLPHTNPLKSVRQTMSSVPSNRYADTSPLHIFSRRPTNSSTRPKTSSTLSIEPSSTFLNDSFPRAPILERLRAATRRRRNNRSAGRPPTTPRAFIPPRQRSRTIAWPLSPPSIELVDETRRAATSSDNFDSLSPKYHQPRRPSRPSLRTCISLQTTVGRETSKSTNLATGDSQSTNELPGGRSEEGSPINLMGRTVKLKKKYATFSQRRCASDMVPPYKFHRAHTLSCQHGGFAVLKSLIPASHPAPIALPESPSSNELVRPNSDILPSPS</sequence>
<dbReference type="InterPro" id="IPR040032">
    <property type="entry name" value="DENND1A/B/C"/>
</dbReference>
<feature type="region of interest" description="Disordered" evidence="1">
    <location>
        <begin position="636"/>
        <end position="714"/>
    </location>
</feature>
<protein>
    <recommendedName>
        <fullName evidence="2">UDENN domain-containing protein</fullName>
    </recommendedName>
</protein>
<dbReference type="PROSITE" id="PS50211">
    <property type="entry name" value="DENN"/>
    <property type="match status" value="1"/>
</dbReference>
<dbReference type="InterPro" id="IPR037516">
    <property type="entry name" value="Tripartite_DENN"/>
</dbReference>
<reference evidence="3" key="1">
    <citation type="submission" date="2024-06" db="EMBL/GenBank/DDBJ databases">
        <authorList>
            <person name="Liu X."/>
            <person name="Lenzi L."/>
            <person name="Haldenby T S."/>
            <person name="Uol C."/>
        </authorList>
    </citation>
    <scope>NUCLEOTIDE SEQUENCE</scope>
</reference>
<proteinExistence type="predicted"/>
<feature type="region of interest" description="Disordered" evidence="1">
    <location>
        <begin position="854"/>
        <end position="905"/>
    </location>
</feature>
<dbReference type="Gene3D" id="3.40.50.11500">
    <property type="match status" value="1"/>
</dbReference>
<feature type="compositionally biased region" description="Polar residues" evidence="1">
    <location>
        <begin position="991"/>
        <end position="1019"/>
    </location>
</feature>
<accession>A0AAV2U0W9</accession>
<dbReference type="GO" id="GO:1901981">
    <property type="term" value="F:phosphatidylinositol phosphate binding"/>
    <property type="evidence" value="ECO:0007669"/>
    <property type="project" value="TreeGrafter"/>
</dbReference>
<name>A0AAV2U0W9_CALDB</name>
<dbReference type="PANTHER" id="PTHR13196:SF14">
    <property type="entry name" value="UDENN DOMAIN-CONTAINING PROTEIN"/>
    <property type="match status" value="1"/>
</dbReference>
<feature type="domain" description="UDENN" evidence="2">
    <location>
        <begin position="11"/>
        <end position="405"/>
    </location>
</feature>